<dbReference type="PANTHER" id="PTHR30093:SF2">
    <property type="entry name" value="TYPE II SECRETION SYSTEM PROTEIN H"/>
    <property type="match status" value="1"/>
</dbReference>
<feature type="domain" description="DUF1559" evidence="3">
    <location>
        <begin position="39"/>
        <end position="326"/>
    </location>
</feature>
<dbReference type="InterPro" id="IPR045584">
    <property type="entry name" value="Pilin-like"/>
</dbReference>
<dbReference type="EMBL" id="SIHJ01000001">
    <property type="protein sequence ID" value="TWT37908.1"/>
    <property type="molecule type" value="Genomic_DNA"/>
</dbReference>
<dbReference type="PROSITE" id="PS00409">
    <property type="entry name" value="PROKAR_NTER_METHYL"/>
    <property type="match status" value="1"/>
</dbReference>
<dbReference type="OrthoDB" id="255848at2"/>
<keyword evidence="2" id="KW-0812">Transmembrane</keyword>
<dbReference type="Pfam" id="PF07596">
    <property type="entry name" value="SBP_bac_10"/>
    <property type="match status" value="1"/>
</dbReference>
<evidence type="ECO:0000313" key="5">
    <source>
        <dbReference type="Proteomes" id="UP000316714"/>
    </source>
</evidence>
<feature type="region of interest" description="Disordered" evidence="1">
    <location>
        <begin position="165"/>
        <end position="187"/>
    </location>
</feature>
<dbReference type="InterPro" id="IPR012902">
    <property type="entry name" value="N_methyl_site"/>
</dbReference>
<keyword evidence="5" id="KW-1185">Reference proteome</keyword>
<comment type="caution">
    <text evidence="4">The sequence shown here is derived from an EMBL/GenBank/DDBJ whole genome shotgun (WGS) entry which is preliminary data.</text>
</comment>
<dbReference type="RefSeq" id="WP_146565209.1">
    <property type="nucleotide sequence ID" value="NZ_SIHJ01000001.1"/>
</dbReference>
<feature type="transmembrane region" description="Helical" evidence="2">
    <location>
        <begin position="20"/>
        <end position="38"/>
    </location>
</feature>
<keyword evidence="2" id="KW-0472">Membrane</keyword>
<dbReference type="Proteomes" id="UP000316714">
    <property type="component" value="Unassembled WGS sequence"/>
</dbReference>
<evidence type="ECO:0000313" key="4">
    <source>
        <dbReference type="EMBL" id="TWT37908.1"/>
    </source>
</evidence>
<evidence type="ECO:0000256" key="2">
    <source>
        <dbReference type="SAM" id="Phobius"/>
    </source>
</evidence>
<dbReference type="InterPro" id="IPR011453">
    <property type="entry name" value="DUF1559"/>
</dbReference>
<name>A0A5C5VGX7_9BACT</name>
<dbReference type="PANTHER" id="PTHR30093">
    <property type="entry name" value="GENERAL SECRETION PATHWAY PROTEIN G"/>
    <property type="match status" value="1"/>
</dbReference>
<gene>
    <name evidence="4" type="ORF">KOR34_28740</name>
</gene>
<reference evidence="4 5" key="1">
    <citation type="submission" date="2019-02" db="EMBL/GenBank/DDBJ databases">
        <title>Deep-cultivation of Planctomycetes and their phenomic and genomic characterization uncovers novel biology.</title>
        <authorList>
            <person name="Wiegand S."/>
            <person name="Jogler M."/>
            <person name="Boedeker C."/>
            <person name="Pinto D."/>
            <person name="Vollmers J."/>
            <person name="Rivas-Marin E."/>
            <person name="Kohn T."/>
            <person name="Peeters S.H."/>
            <person name="Heuer A."/>
            <person name="Rast P."/>
            <person name="Oberbeckmann S."/>
            <person name="Bunk B."/>
            <person name="Jeske O."/>
            <person name="Meyerdierks A."/>
            <person name="Storesund J.E."/>
            <person name="Kallscheuer N."/>
            <person name="Luecker S."/>
            <person name="Lage O.M."/>
            <person name="Pohl T."/>
            <person name="Merkel B.J."/>
            <person name="Hornburger P."/>
            <person name="Mueller R.-W."/>
            <person name="Bruemmer F."/>
            <person name="Labrenz M."/>
            <person name="Spormann A.M."/>
            <person name="Op Den Camp H."/>
            <person name="Overmann J."/>
            <person name="Amann R."/>
            <person name="Jetten M.S.M."/>
            <person name="Mascher T."/>
            <person name="Medema M.H."/>
            <person name="Devos D.P."/>
            <person name="Kaster A.-K."/>
            <person name="Ovreas L."/>
            <person name="Rohde M."/>
            <person name="Galperin M.Y."/>
            <person name="Jogler C."/>
        </authorList>
    </citation>
    <scope>NUCLEOTIDE SEQUENCE [LARGE SCALE GENOMIC DNA]</scope>
    <source>
        <strain evidence="4 5">KOR34</strain>
    </source>
</reference>
<evidence type="ECO:0000259" key="3">
    <source>
        <dbReference type="Pfam" id="PF07596"/>
    </source>
</evidence>
<organism evidence="4 5">
    <name type="scientific">Posidoniimonas corsicana</name>
    <dbReference type="NCBI Taxonomy" id="1938618"/>
    <lineage>
        <taxon>Bacteria</taxon>
        <taxon>Pseudomonadati</taxon>
        <taxon>Planctomycetota</taxon>
        <taxon>Planctomycetia</taxon>
        <taxon>Pirellulales</taxon>
        <taxon>Lacipirellulaceae</taxon>
        <taxon>Posidoniimonas</taxon>
    </lineage>
</organism>
<dbReference type="SUPFAM" id="SSF54523">
    <property type="entry name" value="Pili subunits"/>
    <property type="match status" value="1"/>
</dbReference>
<sequence length="354" mass="38219">MLVVFSRRRELRRGFTLVELLVVIAIIGILIALLLPAVQSARESARNMQCRNNLKQLALGALNHHSTAGHFPTGGWGYFWVGDADRGFGRDQPGGWVFNTLPYMEEQALYDLAGDGASGTMSQAQLDGARNVVKNPLNAVRCPTRRGGSVFPQVANGTFIAHNAADNPAEDNSVGRSDYAANTGDGNDNEINGGPASLAAAQSFTWCNTPTGRKIACGGGFTGFTGISFQRSQVAIKHVTDGTTTTYLLGEKYLDPDDYETGRDGGDNETWCTGINNDNFRTGYAPPMKDTPSVSEVTRFGSAHVAGLNMAYCDGHVEHVVFSVDQYVHRGASIRNDGQVNLDEYYNPNEGDVR</sequence>
<keyword evidence="2" id="KW-1133">Transmembrane helix</keyword>
<accession>A0A5C5VGX7</accession>
<protein>
    <submittedName>
        <fullName evidence="4">Putative major pilin subunit</fullName>
    </submittedName>
</protein>
<dbReference type="NCBIfam" id="TIGR02532">
    <property type="entry name" value="IV_pilin_GFxxxE"/>
    <property type="match status" value="1"/>
</dbReference>
<dbReference type="Pfam" id="PF07963">
    <property type="entry name" value="N_methyl"/>
    <property type="match status" value="1"/>
</dbReference>
<dbReference type="NCBIfam" id="TIGR04294">
    <property type="entry name" value="pre_pil_HX9DG"/>
    <property type="match status" value="1"/>
</dbReference>
<proteinExistence type="predicted"/>
<dbReference type="InterPro" id="IPR027558">
    <property type="entry name" value="Pre_pil_HX9DG_C"/>
</dbReference>
<dbReference type="AlphaFoldDB" id="A0A5C5VGX7"/>
<evidence type="ECO:0000256" key="1">
    <source>
        <dbReference type="SAM" id="MobiDB-lite"/>
    </source>
</evidence>
<dbReference type="Gene3D" id="3.30.700.10">
    <property type="entry name" value="Glycoprotein, Type 4 Pilin"/>
    <property type="match status" value="1"/>
</dbReference>